<gene>
    <name evidence="8 10" type="primary">hisZ</name>
    <name evidence="10" type="ORF">ACFOUO_11825</name>
</gene>
<keyword evidence="8" id="KW-0028">Amino-acid biosynthesis</keyword>
<evidence type="ECO:0000313" key="11">
    <source>
        <dbReference type="Proteomes" id="UP001595843"/>
    </source>
</evidence>
<evidence type="ECO:0000313" key="10">
    <source>
        <dbReference type="EMBL" id="MFC4077490.1"/>
    </source>
</evidence>
<evidence type="ECO:0000256" key="3">
    <source>
        <dbReference type="ARBA" id="ARBA00005539"/>
    </source>
</evidence>
<dbReference type="InterPro" id="IPR006195">
    <property type="entry name" value="aa-tRNA-synth_II"/>
</dbReference>
<comment type="pathway">
    <text evidence="2 8">Amino-acid biosynthesis; L-histidine biosynthesis; L-histidine from 5-phospho-alpha-D-ribose 1-diphosphate: step 1/9.</text>
</comment>
<accession>A0ABV8JGK6</accession>
<comment type="miscellaneous">
    <text evidence="8">This function is generally fulfilled by the C-terminal part of HisG, which is missing in some bacteria such as this one.</text>
</comment>
<evidence type="ECO:0000256" key="5">
    <source>
        <dbReference type="ARBA" id="ARBA00020397"/>
    </source>
</evidence>
<evidence type="ECO:0000256" key="1">
    <source>
        <dbReference type="ARBA" id="ARBA00004496"/>
    </source>
</evidence>
<dbReference type="InterPro" id="IPR004517">
    <property type="entry name" value="HisZ"/>
</dbReference>
<comment type="subunit">
    <text evidence="4 8">Heteromultimer composed of HisG and HisZ subunits.</text>
</comment>
<dbReference type="InterPro" id="IPR041715">
    <property type="entry name" value="HisRS-like_core"/>
</dbReference>
<comment type="caution">
    <text evidence="10">The sequence shown here is derived from an EMBL/GenBank/DDBJ whole genome shotgun (WGS) entry which is preliminary data.</text>
</comment>
<dbReference type="PROSITE" id="PS50862">
    <property type="entry name" value="AA_TRNA_LIGASE_II"/>
    <property type="match status" value="1"/>
</dbReference>
<keyword evidence="11" id="KW-1185">Reference proteome</keyword>
<evidence type="ECO:0000256" key="2">
    <source>
        <dbReference type="ARBA" id="ARBA00004667"/>
    </source>
</evidence>
<dbReference type="PIRSF" id="PIRSF001549">
    <property type="entry name" value="His-tRNA_synth"/>
    <property type="match status" value="1"/>
</dbReference>
<sequence length="386" mass="43245">MAKPREFEKPTGVRDFPPDVTAKKRWVEERVQACFSQWGYREVITPTLEYFETVGGASAIAEHKLFKLLDKQGQTLVLRPDLTAPIARAVASTMREEPLPLRLCYHANVFRAQEREAGRFAEFYQSGVELVGGDSPEADAEVVTLAVESLQDLEISPIQLTVGHIGLLDALLLELTEDAEIVEGLKESLGARDIVKYRNRVKELDVSSEQEEKLLSILGVRGGREVLKQLRETTACGRAQEIIDHLDGIWETWEDWKVAGYVILDLTLVGSLDYYTGIYFEGYGAQGHYLLSGGRYDQLLEQFARSHPARGFALKTDRLIMASPGSGDRPEPILLVYPRRLRARAFREAGRLRANGQPVTLHLEEDQALPVPDRGRVIRVGEGYDG</sequence>
<keyword evidence="10" id="KW-0328">Glycosyltransferase</keyword>
<evidence type="ECO:0000256" key="8">
    <source>
        <dbReference type="HAMAP-Rule" id="MF_00125"/>
    </source>
</evidence>
<keyword evidence="8" id="KW-0368">Histidine biosynthesis</keyword>
<dbReference type="InterPro" id="IPR045864">
    <property type="entry name" value="aa-tRNA-synth_II/BPL/LPL"/>
</dbReference>
<reference evidence="11" key="1">
    <citation type="journal article" date="2019" name="Int. J. Syst. Evol. Microbiol.">
        <title>The Global Catalogue of Microorganisms (GCM) 10K type strain sequencing project: providing services to taxonomists for standard genome sequencing and annotation.</title>
        <authorList>
            <consortium name="The Broad Institute Genomics Platform"/>
            <consortium name="The Broad Institute Genome Sequencing Center for Infectious Disease"/>
            <person name="Wu L."/>
            <person name="Ma J."/>
        </authorList>
    </citation>
    <scope>NUCLEOTIDE SEQUENCE [LARGE SCALE GENOMIC DNA]</scope>
    <source>
        <strain evidence="11">IBRC-M 10813</strain>
    </source>
</reference>
<dbReference type="NCBIfam" id="TIGR00443">
    <property type="entry name" value="hisZ_biosyn_reg"/>
    <property type="match status" value="1"/>
</dbReference>
<dbReference type="RefSeq" id="WP_380705302.1">
    <property type="nucleotide sequence ID" value="NZ_JBHSAP010000015.1"/>
</dbReference>
<evidence type="ECO:0000256" key="6">
    <source>
        <dbReference type="ARBA" id="ARBA00022490"/>
    </source>
</evidence>
<dbReference type="SUPFAM" id="SSF55681">
    <property type="entry name" value="Class II aaRS and biotin synthetases"/>
    <property type="match status" value="1"/>
</dbReference>
<evidence type="ECO:0000259" key="9">
    <source>
        <dbReference type="PROSITE" id="PS50862"/>
    </source>
</evidence>
<dbReference type="GO" id="GO:0016757">
    <property type="term" value="F:glycosyltransferase activity"/>
    <property type="evidence" value="ECO:0007669"/>
    <property type="project" value="UniProtKB-KW"/>
</dbReference>
<dbReference type="EMBL" id="JBHSAP010000015">
    <property type="protein sequence ID" value="MFC4077490.1"/>
    <property type="molecule type" value="Genomic_DNA"/>
</dbReference>
<comment type="subcellular location">
    <subcellularLocation>
        <location evidence="1 8">Cytoplasm</location>
    </subcellularLocation>
</comment>
<dbReference type="PANTHER" id="PTHR43707">
    <property type="entry name" value="HISTIDYL-TRNA SYNTHETASE"/>
    <property type="match status" value="1"/>
</dbReference>
<dbReference type="PANTHER" id="PTHR43707:SF1">
    <property type="entry name" value="HISTIDINE--TRNA LIGASE, MITOCHONDRIAL-RELATED"/>
    <property type="match status" value="1"/>
</dbReference>
<proteinExistence type="inferred from homology"/>
<evidence type="ECO:0000256" key="7">
    <source>
        <dbReference type="ARBA" id="ARBA00025246"/>
    </source>
</evidence>
<keyword evidence="6 8" id="KW-0963">Cytoplasm</keyword>
<evidence type="ECO:0000256" key="4">
    <source>
        <dbReference type="ARBA" id="ARBA00011496"/>
    </source>
</evidence>
<dbReference type="Gene3D" id="3.30.930.10">
    <property type="entry name" value="Bira Bifunctional Protein, Domain 2"/>
    <property type="match status" value="1"/>
</dbReference>
<organism evidence="10 11">
    <name type="scientific">Salinithrix halophila</name>
    <dbReference type="NCBI Taxonomy" id="1485204"/>
    <lineage>
        <taxon>Bacteria</taxon>
        <taxon>Bacillati</taxon>
        <taxon>Bacillota</taxon>
        <taxon>Bacilli</taxon>
        <taxon>Bacillales</taxon>
        <taxon>Thermoactinomycetaceae</taxon>
        <taxon>Salinithrix</taxon>
    </lineage>
</organism>
<comment type="function">
    <text evidence="7 8">Required for the first step of histidine biosynthesis. May allow the feedback regulation of ATP phosphoribosyltransferase activity by histidine.</text>
</comment>
<keyword evidence="10" id="KW-0808">Transferase</keyword>
<dbReference type="Proteomes" id="UP001595843">
    <property type="component" value="Unassembled WGS sequence"/>
</dbReference>
<name>A0ABV8JGK6_9BACL</name>
<comment type="similarity">
    <text evidence="3 8">Belongs to the class-II aminoacyl-tRNA synthetase family. HisZ subfamily.</text>
</comment>
<dbReference type="Pfam" id="PF13393">
    <property type="entry name" value="tRNA-synt_His"/>
    <property type="match status" value="1"/>
</dbReference>
<protein>
    <recommendedName>
        <fullName evidence="5 8">ATP phosphoribosyltransferase regulatory subunit</fullName>
    </recommendedName>
</protein>
<dbReference type="InterPro" id="IPR004516">
    <property type="entry name" value="HisRS/HisZ"/>
</dbReference>
<dbReference type="HAMAP" id="MF_00125">
    <property type="entry name" value="HisZ"/>
    <property type="match status" value="1"/>
</dbReference>
<dbReference type="CDD" id="cd00773">
    <property type="entry name" value="HisRS-like_core"/>
    <property type="match status" value="1"/>
</dbReference>
<feature type="domain" description="Aminoacyl-transfer RNA synthetases class-II family profile" evidence="9">
    <location>
        <begin position="24"/>
        <end position="338"/>
    </location>
</feature>